<accession>A0A2S2P488</accession>
<protein>
    <recommendedName>
        <fullName evidence="2">Reverse transcriptase domain-containing protein</fullName>
    </recommendedName>
</protein>
<keyword evidence="1" id="KW-0812">Transmembrane</keyword>
<keyword evidence="1" id="KW-1133">Transmembrane helix</keyword>
<name>A0A2S2P488_SCHGA</name>
<gene>
    <name evidence="3" type="primary">Y2R2_21</name>
    <name evidence="3" type="ORF">g.89856</name>
</gene>
<dbReference type="Pfam" id="PF00078">
    <property type="entry name" value="RVT_1"/>
    <property type="match status" value="1"/>
</dbReference>
<dbReference type="InterPro" id="IPR043502">
    <property type="entry name" value="DNA/RNA_pol_sf"/>
</dbReference>
<sequence>MPKGKFSRGKKPVFWWSQDIANLRAICLAARRKYKRCRNNETLGQREIKHLEYKEARKKLKREIKKSKKASWDNLCNQVETDSWGLPYKIVTKKLMGRRAIPGLTLPGRLESIVDTLFPREAITKWPPRFSEQFFPEVNMAEVTEAISKIPLGKAPGPDGIPDMVIKEIAARKPQTLCRIFNLCLKHGSFPKTWKTAKLVLLRKGDKPLEQPSSYRPICLLNTVGKLFERIIKRRLETYLESIGGLSERQYGFRKGRSTIDAITKVSEIGKQAAEGPWRRRRLCAVVALDVANAFNSARWDKIETALCRKGVPEYLLEIIRNYLCNRAVEFGEKGRRTVTCGVPQGSVLGPLLWNVMYDDLLRADFGESTRSSSSELVAFADDVAVVATGLTTPIIEKTMNTILERVANWMDANGLKLSIQKTEAIMQTSKRGYENPIFVIRGVPIQLKEQMRYLGVQLSRALGYKKHLETIAAKASSTSSALSRLMPNVGGSRQRKRQLLATVVNSQLLYAAPVWAGALVYLTNIRIIQRPQRAIALRAASAYRTVSTAAIMVVSGIIPVHLLARERQKIYMKRTEPGQKEIKAIEREETYKIWQEEWEAAETGRWTWRLIKEVKQWSTRKFGQVDYHLTQVLTGHGGFGQYLHRFKKREDPRCVDCQIDVDDAEHTIFHCDRWWRQRRELEVRIGGVFEPDKMIGYMIKNESNWDLVKRYCHQVLSKREEEERERQLLFN</sequence>
<dbReference type="PANTHER" id="PTHR19446">
    <property type="entry name" value="REVERSE TRANSCRIPTASES"/>
    <property type="match status" value="1"/>
</dbReference>
<feature type="transmembrane region" description="Helical" evidence="1">
    <location>
        <begin position="500"/>
        <end position="523"/>
    </location>
</feature>
<feature type="transmembrane region" description="Helical" evidence="1">
    <location>
        <begin position="543"/>
        <end position="565"/>
    </location>
</feature>
<dbReference type="AlphaFoldDB" id="A0A2S2P488"/>
<dbReference type="InterPro" id="IPR000477">
    <property type="entry name" value="RT_dom"/>
</dbReference>
<evidence type="ECO:0000259" key="2">
    <source>
        <dbReference type="PROSITE" id="PS50878"/>
    </source>
</evidence>
<proteinExistence type="predicted"/>
<dbReference type="PROSITE" id="PS50878">
    <property type="entry name" value="RT_POL"/>
    <property type="match status" value="1"/>
</dbReference>
<dbReference type="GO" id="GO:0071897">
    <property type="term" value="P:DNA biosynthetic process"/>
    <property type="evidence" value="ECO:0007669"/>
    <property type="project" value="UniProtKB-ARBA"/>
</dbReference>
<keyword evidence="1" id="KW-0472">Membrane</keyword>
<reference evidence="3" key="1">
    <citation type="submission" date="2018-04" db="EMBL/GenBank/DDBJ databases">
        <title>Transcriptome of Schizaphis graminum biotype I.</title>
        <authorList>
            <person name="Scully E.D."/>
            <person name="Geib S.M."/>
            <person name="Palmer N.A."/>
            <person name="Koch K."/>
            <person name="Bradshaw J."/>
            <person name="Heng-Moss T."/>
            <person name="Sarath G."/>
        </authorList>
    </citation>
    <scope>NUCLEOTIDE SEQUENCE</scope>
</reference>
<organism evidence="3">
    <name type="scientific">Schizaphis graminum</name>
    <name type="common">Green bug aphid</name>
    <dbReference type="NCBI Taxonomy" id="13262"/>
    <lineage>
        <taxon>Eukaryota</taxon>
        <taxon>Metazoa</taxon>
        <taxon>Ecdysozoa</taxon>
        <taxon>Arthropoda</taxon>
        <taxon>Hexapoda</taxon>
        <taxon>Insecta</taxon>
        <taxon>Pterygota</taxon>
        <taxon>Neoptera</taxon>
        <taxon>Paraneoptera</taxon>
        <taxon>Hemiptera</taxon>
        <taxon>Sternorrhyncha</taxon>
        <taxon>Aphidomorpha</taxon>
        <taxon>Aphidoidea</taxon>
        <taxon>Aphididae</taxon>
        <taxon>Aphidini</taxon>
        <taxon>Schizaphis</taxon>
    </lineage>
</organism>
<feature type="domain" description="Reverse transcriptase" evidence="2">
    <location>
        <begin position="183"/>
        <end position="459"/>
    </location>
</feature>
<dbReference type="CDD" id="cd01650">
    <property type="entry name" value="RT_nLTR_like"/>
    <property type="match status" value="1"/>
</dbReference>
<dbReference type="SUPFAM" id="SSF56672">
    <property type="entry name" value="DNA/RNA polymerases"/>
    <property type="match status" value="1"/>
</dbReference>
<evidence type="ECO:0000256" key="1">
    <source>
        <dbReference type="SAM" id="Phobius"/>
    </source>
</evidence>
<dbReference type="EMBL" id="GGMR01011682">
    <property type="protein sequence ID" value="MBY24301.1"/>
    <property type="molecule type" value="Transcribed_RNA"/>
</dbReference>
<evidence type="ECO:0000313" key="3">
    <source>
        <dbReference type="EMBL" id="MBY24301.1"/>
    </source>
</evidence>